<dbReference type="GO" id="GO:0005886">
    <property type="term" value="C:plasma membrane"/>
    <property type="evidence" value="ECO:0007669"/>
    <property type="project" value="UniProtKB-SubCell"/>
</dbReference>
<evidence type="ECO:0000256" key="4">
    <source>
        <dbReference type="ARBA" id="ARBA00022989"/>
    </source>
</evidence>
<keyword evidence="5 6" id="KW-0472">Membrane</keyword>
<dbReference type="OrthoDB" id="45037at2"/>
<evidence type="ECO:0000313" key="8">
    <source>
        <dbReference type="Proteomes" id="UP000287605"/>
    </source>
</evidence>
<keyword evidence="8" id="KW-1185">Reference proteome</keyword>
<gene>
    <name evidence="7" type="ORF">CBF29_11720</name>
</gene>
<accession>A0A430AMQ0</accession>
<keyword evidence="3 6" id="KW-0812">Transmembrane</keyword>
<evidence type="ECO:0000256" key="1">
    <source>
        <dbReference type="ARBA" id="ARBA00004651"/>
    </source>
</evidence>
<comment type="subcellular location">
    <subcellularLocation>
        <location evidence="1">Cell membrane</location>
        <topology evidence="1">Multi-pass membrane protein</topology>
    </subcellularLocation>
</comment>
<dbReference type="InterPro" id="IPR001851">
    <property type="entry name" value="ABC_transp_permease"/>
</dbReference>
<feature type="transmembrane region" description="Helical" evidence="6">
    <location>
        <begin position="192"/>
        <end position="210"/>
    </location>
</feature>
<evidence type="ECO:0000313" key="7">
    <source>
        <dbReference type="EMBL" id="RSU09365.1"/>
    </source>
</evidence>
<feature type="transmembrane region" description="Helical" evidence="6">
    <location>
        <begin position="77"/>
        <end position="102"/>
    </location>
</feature>
<sequence length="366" mass="38690">MSMKEKTKNIVLPLVSVFLGLLLGGIVMVAFKYDPIQGYLALIKGSLGNTFYIGETLRHATPLILVALGFSVARSAGFFNIGVAGQVIFGWLFSIIVALQFAGLPKLFLVPLSLVAGIAAGAIWAGIAGVLRAYFGTSEVIVTIMLNYSALYLSNYAIRQILTEGDDATPKIAKNASLRWQTLTEATNYSTIHMGLVIAILMCVVIMILMQKTTIGFELRAVGLNPFASEYAGMSAKKNIILAMVISGGLAGLGGAMEGLGNFQNIFIMSSVPSTGFDGMAVALLAGGQPLGILFSGLLFGALKVGSVSMPMASGVPTEVVDIVIASIIFFVGAGYLLRYIMERLEKHKAVSATIVLSETARKEGE</sequence>
<dbReference type="PANTHER" id="PTHR47089:SF1">
    <property type="entry name" value="GUANOSINE ABC TRANSPORTER PERMEASE PROTEIN NUPP"/>
    <property type="match status" value="1"/>
</dbReference>
<evidence type="ECO:0000256" key="2">
    <source>
        <dbReference type="ARBA" id="ARBA00022475"/>
    </source>
</evidence>
<feature type="transmembrane region" description="Helical" evidence="6">
    <location>
        <begin position="12"/>
        <end position="31"/>
    </location>
</feature>
<dbReference type="GO" id="GO:0022857">
    <property type="term" value="F:transmembrane transporter activity"/>
    <property type="evidence" value="ECO:0007669"/>
    <property type="project" value="InterPro"/>
</dbReference>
<dbReference type="PANTHER" id="PTHR47089">
    <property type="entry name" value="ABC TRANSPORTER, PERMEASE PROTEIN"/>
    <property type="match status" value="1"/>
</dbReference>
<reference evidence="7 8" key="1">
    <citation type="submission" date="2017-05" db="EMBL/GenBank/DDBJ databases">
        <title>Vagococcus spp. assemblies.</title>
        <authorList>
            <person name="Gulvik C.A."/>
        </authorList>
    </citation>
    <scope>NUCLEOTIDE SEQUENCE [LARGE SCALE GENOMIC DNA]</scope>
    <source>
        <strain evidence="7 8">CCUG 51432</strain>
    </source>
</reference>
<organism evidence="7 8">
    <name type="scientific">Vagococcus elongatus</name>
    <dbReference type="NCBI Taxonomy" id="180344"/>
    <lineage>
        <taxon>Bacteria</taxon>
        <taxon>Bacillati</taxon>
        <taxon>Bacillota</taxon>
        <taxon>Bacilli</taxon>
        <taxon>Lactobacillales</taxon>
        <taxon>Enterococcaceae</taxon>
        <taxon>Vagococcus</taxon>
    </lineage>
</organism>
<dbReference type="CDD" id="cd06580">
    <property type="entry name" value="TM_PBP1_transp_TpRbsC_like"/>
    <property type="match status" value="1"/>
</dbReference>
<evidence type="ECO:0000256" key="6">
    <source>
        <dbReference type="SAM" id="Phobius"/>
    </source>
</evidence>
<keyword evidence="4 6" id="KW-1133">Transmembrane helix</keyword>
<keyword evidence="2" id="KW-1003">Cell membrane</keyword>
<dbReference type="EMBL" id="NGKA01000022">
    <property type="protein sequence ID" value="RSU09365.1"/>
    <property type="molecule type" value="Genomic_DNA"/>
</dbReference>
<dbReference type="Proteomes" id="UP000287605">
    <property type="component" value="Unassembled WGS sequence"/>
</dbReference>
<dbReference type="AlphaFoldDB" id="A0A430AMQ0"/>
<evidence type="ECO:0000256" key="3">
    <source>
        <dbReference type="ARBA" id="ARBA00022692"/>
    </source>
</evidence>
<comment type="caution">
    <text evidence="7">The sequence shown here is derived from an EMBL/GenBank/DDBJ whole genome shotgun (WGS) entry which is preliminary data.</text>
</comment>
<name>A0A430AMQ0_9ENTE</name>
<dbReference type="Pfam" id="PF02653">
    <property type="entry name" value="BPD_transp_2"/>
    <property type="match status" value="1"/>
</dbReference>
<feature type="transmembrane region" description="Helical" evidence="6">
    <location>
        <begin position="108"/>
        <end position="128"/>
    </location>
</feature>
<feature type="transmembrane region" description="Helical" evidence="6">
    <location>
        <begin position="240"/>
        <end position="260"/>
    </location>
</feature>
<feature type="transmembrane region" description="Helical" evidence="6">
    <location>
        <begin position="51"/>
        <end position="70"/>
    </location>
</feature>
<proteinExistence type="predicted"/>
<feature type="transmembrane region" description="Helical" evidence="6">
    <location>
        <begin position="320"/>
        <end position="338"/>
    </location>
</feature>
<evidence type="ECO:0000256" key="5">
    <source>
        <dbReference type="ARBA" id="ARBA00023136"/>
    </source>
</evidence>
<protein>
    <submittedName>
        <fullName evidence="7">Branched-chain amino acid ABC transporter permease</fullName>
    </submittedName>
</protein>